<evidence type="ECO:0000313" key="1">
    <source>
        <dbReference type="EMBL" id="PCK23880.1"/>
    </source>
</evidence>
<dbReference type="EMBL" id="NOVD01000043">
    <property type="protein sequence ID" value="PCK23880.1"/>
    <property type="molecule type" value="Genomic_DNA"/>
</dbReference>
<gene>
    <name evidence="1" type="ORF">CHR55_28955</name>
</gene>
<dbReference type="AlphaFoldDB" id="A0A2A5J2S5"/>
<proteinExistence type="predicted"/>
<name>A0A2A5J2S5_RHOSG</name>
<dbReference type="Proteomes" id="UP000230886">
    <property type="component" value="Unassembled WGS sequence"/>
</dbReference>
<organism evidence="1 2">
    <name type="scientific">Rhodococcus qingshengii</name>
    <dbReference type="NCBI Taxonomy" id="334542"/>
    <lineage>
        <taxon>Bacteria</taxon>
        <taxon>Bacillati</taxon>
        <taxon>Actinomycetota</taxon>
        <taxon>Actinomycetes</taxon>
        <taxon>Mycobacteriales</taxon>
        <taxon>Nocardiaceae</taxon>
        <taxon>Rhodococcus</taxon>
        <taxon>Rhodococcus erythropolis group</taxon>
    </lineage>
</organism>
<accession>A0A2A5J2S5</accession>
<sequence length="89" mass="10001">MLDVVDGGTLGRCVHPPTYTVGWVQDEVLAISSRSVSPLDRVGTHLAELASLHRDDIRRRQLTMWIGLHVFRYAAGIRWPVVFCSDGDR</sequence>
<protein>
    <submittedName>
        <fullName evidence="1">Uncharacterized protein</fullName>
    </submittedName>
</protein>
<evidence type="ECO:0000313" key="2">
    <source>
        <dbReference type="Proteomes" id="UP000230886"/>
    </source>
</evidence>
<reference evidence="1 2" key="1">
    <citation type="submission" date="2017-07" db="EMBL/GenBank/DDBJ databases">
        <title>Draft sequence of Rhodococcus enclensis 23b-28.</title>
        <authorList>
            <person name="Besaury L."/>
            <person name="Sancelme M."/>
            <person name="Amato P."/>
            <person name="Lallement A."/>
            <person name="Delort A.-M."/>
        </authorList>
    </citation>
    <scope>NUCLEOTIDE SEQUENCE [LARGE SCALE GENOMIC DNA]</scope>
    <source>
        <strain evidence="1 2">23b-28</strain>
    </source>
</reference>
<comment type="caution">
    <text evidence="1">The sequence shown here is derived from an EMBL/GenBank/DDBJ whole genome shotgun (WGS) entry which is preliminary data.</text>
</comment>